<evidence type="ECO:0000313" key="2">
    <source>
        <dbReference type="Proteomes" id="UP001235664"/>
    </source>
</evidence>
<dbReference type="RefSeq" id="WP_305930469.1">
    <property type="nucleotide sequence ID" value="NZ_JAVAIL010000003.1"/>
</dbReference>
<organism evidence="1 2">
    <name type="scientific">Qipengyuania benthica</name>
    <dbReference type="NCBI Taxonomy" id="3067651"/>
    <lineage>
        <taxon>Bacteria</taxon>
        <taxon>Pseudomonadati</taxon>
        <taxon>Pseudomonadota</taxon>
        <taxon>Alphaproteobacteria</taxon>
        <taxon>Sphingomonadales</taxon>
        <taxon>Erythrobacteraceae</taxon>
        <taxon>Qipengyuania</taxon>
    </lineage>
</organism>
<sequence>MMEAAAQSGSTHIAFRDWTGDRAIATVGTNAGAIALPFQEWRRFKEAFAPELIDQAATETSGKINHLVDPFGGSGTTALAGQFLGVRPTTIEVNPYLADLIEAKIAPIDVDAAAVAFGRVVERVGQSEAMTIPKFRGAPPTFVEPGVDGRFIFWQDVARRLVAYRDAIALEPDEAVKRLFKVLLASATVPASNIVVSGKGRRYRRGWQTRRPSPDVIDAWFRDGVLRALYDLRRFSDRKCRDYRLLRGDARQRVGEIDDLDLAVFSPPYPNSFDYTDVYNVELWTLGYLDSAQKNTTLRKQTLRSHVQIYRDMSFHGISSTTLQRTMQELEAASEKLWNRHIPAMIGAYTADMAIILKGLAEKLRANGRIYMVVGDSRYANIDVPIAAILAEISPGLGLEPLRVEPCRSMRASPQQGGRPELAESLVVLERR</sequence>
<proteinExistence type="predicted"/>
<evidence type="ECO:0008006" key="3">
    <source>
        <dbReference type="Google" id="ProtNLM"/>
    </source>
</evidence>
<reference evidence="1 2" key="1">
    <citation type="submission" date="2023-08" db="EMBL/GenBank/DDBJ databases">
        <title>genomic of DY56.</title>
        <authorList>
            <person name="Wang Y."/>
        </authorList>
    </citation>
    <scope>NUCLEOTIDE SEQUENCE [LARGE SCALE GENOMIC DNA]</scope>
    <source>
        <strain evidence="1 2">DY56-A-20</strain>
    </source>
</reference>
<dbReference type="SUPFAM" id="SSF53335">
    <property type="entry name" value="S-adenosyl-L-methionine-dependent methyltransferases"/>
    <property type="match status" value="1"/>
</dbReference>
<keyword evidence="2" id="KW-1185">Reference proteome</keyword>
<comment type="caution">
    <text evidence="1">The sequence shown here is derived from an EMBL/GenBank/DDBJ whole genome shotgun (WGS) entry which is preliminary data.</text>
</comment>
<accession>A0ABT9HAL0</accession>
<dbReference type="EMBL" id="JAVAIL010000003">
    <property type="protein sequence ID" value="MDP4540343.1"/>
    <property type="molecule type" value="Genomic_DNA"/>
</dbReference>
<gene>
    <name evidence="1" type="ORF">Q9K01_11960</name>
</gene>
<evidence type="ECO:0000313" key="1">
    <source>
        <dbReference type="EMBL" id="MDP4540343.1"/>
    </source>
</evidence>
<name>A0ABT9HAL0_9SPHN</name>
<dbReference type="InterPro" id="IPR029063">
    <property type="entry name" value="SAM-dependent_MTases_sf"/>
</dbReference>
<dbReference type="Gene3D" id="3.40.50.150">
    <property type="entry name" value="Vaccinia Virus protein VP39"/>
    <property type="match status" value="2"/>
</dbReference>
<protein>
    <recommendedName>
        <fullName evidence="3">DNA methylase N-4/N-6 domain-containing protein</fullName>
    </recommendedName>
</protein>
<dbReference type="Proteomes" id="UP001235664">
    <property type="component" value="Unassembled WGS sequence"/>
</dbReference>